<protein>
    <submittedName>
        <fullName evidence="2">Uncharacterized protein</fullName>
    </submittedName>
</protein>
<evidence type="ECO:0000256" key="1">
    <source>
        <dbReference type="SAM" id="MobiDB-lite"/>
    </source>
</evidence>
<dbReference type="Proteomes" id="UP000646548">
    <property type="component" value="Unassembled WGS sequence"/>
</dbReference>
<accession>A0A834EZ53</accession>
<feature type="region of interest" description="Disordered" evidence="1">
    <location>
        <begin position="62"/>
        <end position="110"/>
    </location>
</feature>
<evidence type="ECO:0000313" key="2">
    <source>
        <dbReference type="EMBL" id="KAF6715296.1"/>
    </source>
</evidence>
<gene>
    <name evidence="2" type="ORF">FQA47_021715</name>
</gene>
<comment type="caution">
    <text evidence="2">The sequence shown here is derived from an EMBL/GenBank/DDBJ whole genome shotgun (WGS) entry which is preliminary data.</text>
</comment>
<organism evidence="2 3">
    <name type="scientific">Oryzias melastigma</name>
    <name type="common">Marine medaka</name>
    <dbReference type="NCBI Taxonomy" id="30732"/>
    <lineage>
        <taxon>Eukaryota</taxon>
        <taxon>Metazoa</taxon>
        <taxon>Chordata</taxon>
        <taxon>Craniata</taxon>
        <taxon>Vertebrata</taxon>
        <taxon>Euteleostomi</taxon>
        <taxon>Actinopterygii</taxon>
        <taxon>Neopterygii</taxon>
        <taxon>Teleostei</taxon>
        <taxon>Neoteleostei</taxon>
        <taxon>Acanthomorphata</taxon>
        <taxon>Ovalentaria</taxon>
        <taxon>Atherinomorphae</taxon>
        <taxon>Beloniformes</taxon>
        <taxon>Adrianichthyidae</taxon>
        <taxon>Oryziinae</taxon>
        <taxon>Oryzias</taxon>
    </lineage>
</organism>
<reference evidence="2" key="1">
    <citation type="journal article" name="BMC Genomics">
        <title>Long-read sequencing and de novo genome assembly of marine medaka (Oryzias melastigma).</title>
        <authorList>
            <person name="Liang P."/>
            <person name="Saqib H.S.A."/>
            <person name="Ni X."/>
            <person name="Shen Y."/>
        </authorList>
    </citation>
    <scope>NUCLEOTIDE SEQUENCE</scope>
    <source>
        <strain evidence="2">Bigg-433</strain>
    </source>
</reference>
<name>A0A834EZ53_ORYME</name>
<evidence type="ECO:0000313" key="3">
    <source>
        <dbReference type="Proteomes" id="UP000646548"/>
    </source>
</evidence>
<dbReference type="EMBL" id="WKFB01001115">
    <property type="protein sequence ID" value="KAF6715296.1"/>
    <property type="molecule type" value="Genomic_DNA"/>
</dbReference>
<proteinExistence type="predicted"/>
<feature type="compositionally biased region" description="Polar residues" evidence="1">
    <location>
        <begin position="83"/>
        <end position="100"/>
    </location>
</feature>
<dbReference type="AlphaFoldDB" id="A0A834EZ53"/>
<sequence>MQSKRTMAPVGMVSSMSWFGPLMFLVSAVALLILSILLITLCTNCQKNHSSDYNMKTKGNVNGNAEMNGGGSHLENRRAAGQPATTGGCNTDRPGSTEPSSARLVPSRRNSCPNTLLEGGVYVAEERTANQRRSSTHTVALVYYEYSTLIG</sequence>